<reference evidence="1 2" key="1">
    <citation type="journal article" date="2018" name="Sci. Rep.">
        <title>Genomic signatures of local adaptation to the degree of environmental predictability in rotifers.</title>
        <authorList>
            <person name="Franch-Gras L."/>
            <person name="Hahn C."/>
            <person name="Garcia-Roger E.M."/>
            <person name="Carmona M.J."/>
            <person name="Serra M."/>
            <person name="Gomez A."/>
        </authorList>
    </citation>
    <scope>NUCLEOTIDE SEQUENCE [LARGE SCALE GENOMIC DNA]</scope>
    <source>
        <strain evidence="1">HYR1</strain>
    </source>
</reference>
<comment type="caution">
    <text evidence="1">The sequence shown here is derived from an EMBL/GenBank/DDBJ whole genome shotgun (WGS) entry which is preliminary data.</text>
</comment>
<evidence type="ECO:0000313" key="2">
    <source>
        <dbReference type="Proteomes" id="UP000276133"/>
    </source>
</evidence>
<keyword evidence="2" id="KW-1185">Reference proteome</keyword>
<proteinExistence type="predicted"/>
<organism evidence="1 2">
    <name type="scientific">Brachionus plicatilis</name>
    <name type="common">Marine rotifer</name>
    <name type="synonym">Brachionus muelleri</name>
    <dbReference type="NCBI Taxonomy" id="10195"/>
    <lineage>
        <taxon>Eukaryota</taxon>
        <taxon>Metazoa</taxon>
        <taxon>Spiralia</taxon>
        <taxon>Gnathifera</taxon>
        <taxon>Rotifera</taxon>
        <taxon>Eurotatoria</taxon>
        <taxon>Monogononta</taxon>
        <taxon>Pseudotrocha</taxon>
        <taxon>Ploima</taxon>
        <taxon>Brachionidae</taxon>
        <taxon>Brachionus</taxon>
    </lineage>
</organism>
<accession>A0A3M7SRQ6</accession>
<name>A0A3M7SRQ6_BRAPC</name>
<protein>
    <submittedName>
        <fullName evidence="1">Uncharacterized protein</fullName>
    </submittedName>
</protein>
<evidence type="ECO:0000313" key="1">
    <source>
        <dbReference type="EMBL" id="RNA38362.1"/>
    </source>
</evidence>
<sequence>MKYEQNRCYVLFAYLYFTRFEKCNFKILFFIRACLCLISSSRVHSFLAINLLLNPSVGKKFYKIKQNLKKKQFANSAAIHCYPLAGLNSFLRSEMDKFGSDQSFKKF</sequence>
<dbReference type="AlphaFoldDB" id="A0A3M7SRQ6"/>
<dbReference type="Proteomes" id="UP000276133">
    <property type="component" value="Unassembled WGS sequence"/>
</dbReference>
<dbReference type="EMBL" id="REGN01000886">
    <property type="protein sequence ID" value="RNA38362.1"/>
    <property type="molecule type" value="Genomic_DNA"/>
</dbReference>
<gene>
    <name evidence="1" type="ORF">BpHYR1_035452</name>
</gene>